<reference evidence="5 6" key="1">
    <citation type="submission" date="2023-07" db="EMBL/GenBank/DDBJ databases">
        <title>Sorghum-associated microbial communities from plants grown in Nebraska, USA.</title>
        <authorList>
            <person name="Schachtman D."/>
        </authorList>
    </citation>
    <scope>NUCLEOTIDE SEQUENCE [LARGE SCALE GENOMIC DNA]</scope>
    <source>
        <strain evidence="5 6">BE248</strain>
    </source>
</reference>
<dbReference type="PANTHER" id="PTHR37042">
    <property type="entry name" value="OUTER MEMBRANE PROTEIN RV1973"/>
    <property type="match status" value="1"/>
</dbReference>
<comment type="subcellular location">
    <subcellularLocation>
        <location evidence="1">Membrane</location>
    </subcellularLocation>
</comment>
<feature type="region of interest" description="Disordered" evidence="3">
    <location>
        <begin position="1"/>
        <end position="27"/>
    </location>
</feature>
<dbReference type="RefSeq" id="WP_309971898.1">
    <property type="nucleotide sequence ID" value="NZ_JAVDWH010000001.1"/>
</dbReference>
<keyword evidence="4" id="KW-0812">Transmembrane</keyword>
<keyword evidence="4" id="KW-1133">Transmembrane helix</keyword>
<evidence type="ECO:0000256" key="2">
    <source>
        <dbReference type="ARBA" id="ARBA00023136"/>
    </source>
</evidence>
<comment type="caution">
    <text evidence="5">The sequence shown here is derived from an EMBL/GenBank/DDBJ whole genome shotgun (WGS) entry which is preliminary data.</text>
</comment>
<name>A0ABU1URP5_9ACTN</name>
<dbReference type="EMBL" id="JAVDWH010000001">
    <property type="protein sequence ID" value="MDR7087808.1"/>
    <property type="molecule type" value="Genomic_DNA"/>
</dbReference>
<dbReference type="Proteomes" id="UP001257739">
    <property type="component" value="Unassembled WGS sequence"/>
</dbReference>
<evidence type="ECO:0000313" key="5">
    <source>
        <dbReference type="EMBL" id="MDR7087808.1"/>
    </source>
</evidence>
<keyword evidence="6" id="KW-1185">Reference proteome</keyword>
<organism evidence="5 6">
    <name type="scientific">Aeromicrobium panaciterrae</name>
    <dbReference type="NCBI Taxonomy" id="363861"/>
    <lineage>
        <taxon>Bacteria</taxon>
        <taxon>Bacillati</taxon>
        <taxon>Actinomycetota</taxon>
        <taxon>Actinomycetes</taxon>
        <taxon>Propionibacteriales</taxon>
        <taxon>Nocardioidaceae</taxon>
        <taxon>Aeromicrobium</taxon>
    </lineage>
</organism>
<feature type="transmembrane region" description="Helical" evidence="4">
    <location>
        <begin position="85"/>
        <end position="105"/>
    </location>
</feature>
<protein>
    <recommendedName>
        <fullName evidence="7">Mce-associated membrane protein</fullName>
    </recommendedName>
</protein>
<keyword evidence="2 4" id="KW-0472">Membrane</keyword>
<dbReference type="PANTHER" id="PTHR37042:SF4">
    <property type="entry name" value="OUTER MEMBRANE PROTEIN RV1973"/>
    <property type="match status" value="1"/>
</dbReference>
<evidence type="ECO:0000256" key="4">
    <source>
        <dbReference type="SAM" id="Phobius"/>
    </source>
</evidence>
<proteinExistence type="predicted"/>
<accession>A0ABU1URP5</accession>
<gene>
    <name evidence="5" type="ORF">J2X11_002647</name>
</gene>
<evidence type="ECO:0000256" key="3">
    <source>
        <dbReference type="SAM" id="MobiDB-lite"/>
    </source>
</evidence>
<evidence type="ECO:0000256" key="1">
    <source>
        <dbReference type="ARBA" id="ARBA00004370"/>
    </source>
</evidence>
<evidence type="ECO:0008006" key="7">
    <source>
        <dbReference type="Google" id="ProtNLM"/>
    </source>
</evidence>
<evidence type="ECO:0000313" key="6">
    <source>
        <dbReference type="Proteomes" id="UP001257739"/>
    </source>
</evidence>
<sequence length="246" mass="26077">MSDSNGPVNRRRIAGEGTAKKAVAKKAPVKKAAAKKVVKAPAVKAPAKKVPTVKPKAAVVEKAPAPRTPVASANGPGPTRRDLKWLIPSIAAALAALIVGVWLAVDGIQDVRNNDGDRASTEKAASSAASAAAETIFSYQYDKLDEHLTDSKKLMTSKFAKDFEKIAPALDDIAPQRRVQVEAVGRNAAALSCGDECSPGTVNVLIFLDQARLIDGSKEPDVIGNRITMKMVHRDGQWLVDDIRAV</sequence>